<keyword evidence="3" id="KW-1185">Reference proteome</keyword>
<evidence type="ECO:0000256" key="1">
    <source>
        <dbReference type="SAM" id="SignalP"/>
    </source>
</evidence>
<organism evidence="2 3">
    <name type="scientific">Trapa natans</name>
    <name type="common">Water chestnut</name>
    <dbReference type="NCBI Taxonomy" id="22666"/>
    <lineage>
        <taxon>Eukaryota</taxon>
        <taxon>Viridiplantae</taxon>
        <taxon>Streptophyta</taxon>
        <taxon>Embryophyta</taxon>
        <taxon>Tracheophyta</taxon>
        <taxon>Spermatophyta</taxon>
        <taxon>Magnoliopsida</taxon>
        <taxon>eudicotyledons</taxon>
        <taxon>Gunneridae</taxon>
        <taxon>Pentapetalae</taxon>
        <taxon>rosids</taxon>
        <taxon>malvids</taxon>
        <taxon>Myrtales</taxon>
        <taxon>Lythraceae</taxon>
        <taxon>Trapa</taxon>
    </lineage>
</organism>
<dbReference type="AlphaFoldDB" id="A0AAN7MAM9"/>
<dbReference type="Proteomes" id="UP001346149">
    <property type="component" value="Unassembled WGS sequence"/>
</dbReference>
<comment type="caution">
    <text evidence="2">The sequence shown here is derived from an EMBL/GenBank/DDBJ whole genome shotgun (WGS) entry which is preliminary data.</text>
</comment>
<dbReference type="PANTHER" id="PTHR33592">
    <property type="entry name" value="TRANSMEMBRANE PROTEIN"/>
    <property type="match status" value="1"/>
</dbReference>
<feature type="chain" id="PRO_5042883312" evidence="1">
    <location>
        <begin position="29"/>
        <end position="131"/>
    </location>
</feature>
<gene>
    <name evidence="2" type="ORF">SAY86_021844</name>
</gene>
<reference evidence="2 3" key="1">
    <citation type="journal article" date="2023" name="Hortic Res">
        <title>Pangenome of water caltrop reveals structural variations and asymmetric subgenome divergence after allopolyploidization.</title>
        <authorList>
            <person name="Zhang X."/>
            <person name="Chen Y."/>
            <person name="Wang L."/>
            <person name="Yuan Y."/>
            <person name="Fang M."/>
            <person name="Shi L."/>
            <person name="Lu R."/>
            <person name="Comes H.P."/>
            <person name="Ma Y."/>
            <person name="Chen Y."/>
            <person name="Huang G."/>
            <person name="Zhou Y."/>
            <person name="Zheng Z."/>
            <person name="Qiu Y."/>
        </authorList>
    </citation>
    <scope>NUCLEOTIDE SEQUENCE [LARGE SCALE GENOMIC DNA]</scope>
    <source>
        <strain evidence="2">F231</strain>
    </source>
</reference>
<evidence type="ECO:0000313" key="3">
    <source>
        <dbReference type="Proteomes" id="UP001346149"/>
    </source>
</evidence>
<dbReference type="PANTHER" id="PTHR33592:SF5">
    <property type="entry name" value="TRANSMEMBRANE PROTEIN"/>
    <property type="match status" value="1"/>
</dbReference>
<accession>A0AAN7MAM9</accession>
<sequence length="131" mass="13897">MATRAVRCAASLLLFLLFLAVNFQQYEAGRTLRGRPEGAVAGRLVRMESVVAGAGRRLSLYFQSLRSGPVPRSGPSGCTYIPGGGGSNCPVNEMHFAGYAFGHGRRPHGASEPRSNILIPVVGAVSTDHEK</sequence>
<proteinExistence type="predicted"/>
<dbReference type="EMBL" id="JAXQNO010000003">
    <property type="protein sequence ID" value="KAK4801357.1"/>
    <property type="molecule type" value="Genomic_DNA"/>
</dbReference>
<keyword evidence="1" id="KW-0732">Signal</keyword>
<protein>
    <submittedName>
        <fullName evidence="2">Uncharacterized protein</fullName>
    </submittedName>
</protein>
<evidence type="ECO:0000313" key="2">
    <source>
        <dbReference type="EMBL" id="KAK4801357.1"/>
    </source>
</evidence>
<name>A0AAN7MAM9_TRANT</name>
<feature type="signal peptide" evidence="1">
    <location>
        <begin position="1"/>
        <end position="28"/>
    </location>
</feature>